<dbReference type="RefSeq" id="NP_491945.2">
    <property type="nucleotide sequence ID" value="NM_059544.7"/>
</dbReference>
<feature type="compositionally biased region" description="Low complexity" evidence="1">
    <location>
        <begin position="51"/>
        <end position="75"/>
    </location>
</feature>
<feature type="compositionally biased region" description="Low complexity" evidence="1">
    <location>
        <begin position="669"/>
        <end position="718"/>
    </location>
</feature>
<dbReference type="FunCoup" id="O01505">
    <property type="interactions" value="1084"/>
</dbReference>
<feature type="compositionally biased region" description="Pro residues" evidence="1">
    <location>
        <begin position="298"/>
        <end position="309"/>
    </location>
</feature>
<feature type="compositionally biased region" description="Low complexity" evidence="1">
    <location>
        <begin position="740"/>
        <end position="789"/>
    </location>
</feature>
<keyword evidence="3" id="KW-1185">Reference proteome</keyword>
<evidence type="ECO:0000313" key="4">
    <source>
        <dbReference type="WormBase" id="C37A2.2"/>
    </source>
</evidence>
<dbReference type="OrthoDB" id="5877819at2759"/>
<feature type="compositionally biased region" description="Pro residues" evidence="1">
    <location>
        <begin position="574"/>
        <end position="583"/>
    </location>
</feature>
<evidence type="ECO:0000256" key="1">
    <source>
        <dbReference type="SAM" id="MobiDB-lite"/>
    </source>
</evidence>
<dbReference type="EMBL" id="BX284601">
    <property type="protein sequence ID" value="CCD66919.1"/>
    <property type="molecule type" value="Genomic_DNA"/>
</dbReference>
<feature type="compositionally biased region" description="Basic and acidic residues" evidence="1">
    <location>
        <begin position="165"/>
        <end position="182"/>
    </location>
</feature>
<feature type="compositionally biased region" description="Polar residues" evidence="1">
    <location>
        <begin position="927"/>
        <end position="936"/>
    </location>
</feature>
<feature type="compositionally biased region" description="Low complexity" evidence="1">
    <location>
        <begin position="431"/>
        <end position="450"/>
    </location>
</feature>
<feature type="region of interest" description="Disordered" evidence="1">
    <location>
        <begin position="148"/>
        <end position="213"/>
    </location>
</feature>
<feature type="region of interest" description="Disordered" evidence="1">
    <location>
        <begin position="1"/>
        <end position="37"/>
    </location>
</feature>
<feature type="compositionally biased region" description="Pro residues" evidence="1">
    <location>
        <begin position="1218"/>
        <end position="1237"/>
    </location>
</feature>
<dbReference type="CTD" id="172402"/>
<feature type="compositionally biased region" description="Acidic residues" evidence="1">
    <location>
        <begin position="914"/>
        <end position="924"/>
    </location>
</feature>
<feature type="compositionally biased region" description="Pro residues" evidence="1">
    <location>
        <begin position="551"/>
        <end position="560"/>
    </location>
</feature>
<dbReference type="InParanoid" id="O01505"/>
<proteinExistence type="predicted"/>
<feature type="compositionally biased region" description="Polar residues" evidence="1">
    <location>
        <begin position="797"/>
        <end position="811"/>
    </location>
</feature>
<feature type="compositionally biased region" description="Pro residues" evidence="1">
    <location>
        <begin position="1245"/>
        <end position="1254"/>
    </location>
</feature>
<keyword evidence="2" id="KW-0640">Prion</keyword>
<feature type="compositionally biased region" description="Low complexity" evidence="1">
    <location>
        <begin position="458"/>
        <end position="478"/>
    </location>
</feature>
<reference evidence="2 3" key="1">
    <citation type="journal article" date="1998" name="Science">
        <title>Genome sequence of the nematode C. elegans: a platform for investigating biology.</title>
        <authorList>
            <consortium name="The C. elegans sequencing consortium"/>
            <person name="Sulson J.E."/>
            <person name="Waterston R."/>
        </authorList>
    </citation>
    <scope>NUCLEOTIDE SEQUENCE [LARGE SCALE GENOMIC DNA]</scope>
    <source>
        <strain evidence="2 3">Bristol N2</strain>
    </source>
</reference>
<dbReference type="eggNOG" id="ENOG502QQMS">
    <property type="taxonomic scope" value="Eukaryota"/>
</dbReference>
<organism evidence="2 3">
    <name type="scientific">Caenorhabditis elegans</name>
    <dbReference type="NCBI Taxonomy" id="6239"/>
    <lineage>
        <taxon>Eukaryota</taxon>
        <taxon>Metazoa</taxon>
        <taxon>Ecdysozoa</taxon>
        <taxon>Nematoda</taxon>
        <taxon>Chromadorea</taxon>
        <taxon>Rhabditida</taxon>
        <taxon>Rhabditina</taxon>
        <taxon>Rhabditomorpha</taxon>
        <taxon>Rhabditoidea</taxon>
        <taxon>Rhabditidae</taxon>
        <taxon>Peloderinae</taxon>
        <taxon>Caenorhabditis</taxon>
    </lineage>
</organism>
<dbReference type="KEGG" id="cel:CELE_C37A2.2"/>
<dbReference type="PaxDb" id="6239-C37A2.2"/>
<feature type="region of interest" description="Disordered" evidence="1">
    <location>
        <begin position="541"/>
        <end position="891"/>
    </location>
</feature>
<feature type="region of interest" description="Disordered" evidence="1">
    <location>
        <begin position="51"/>
        <end position="76"/>
    </location>
</feature>
<protein>
    <submittedName>
        <fullName evidence="2">Prion-like-(Q/N-rich)-domain-bearing protein</fullName>
    </submittedName>
</protein>
<feature type="compositionally biased region" description="Polar residues" evidence="1">
    <location>
        <begin position="837"/>
        <end position="872"/>
    </location>
</feature>
<feature type="region of interest" description="Disordered" evidence="1">
    <location>
        <begin position="905"/>
        <end position="942"/>
    </location>
</feature>
<keyword evidence="2" id="KW-0034">Amyloid</keyword>
<feature type="region of interest" description="Disordered" evidence="1">
    <location>
        <begin position="1179"/>
        <end position="1254"/>
    </location>
</feature>
<feature type="compositionally biased region" description="Polar residues" evidence="1">
    <location>
        <begin position="331"/>
        <end position="345"/>
    </location>
</feature>
<evidence type="ECO:0000313" key="3">
    <source>
        <dbReference type="Proteomes" id="UP000001940"/>
    </source>
</evidence>
<dbReference type="WormBase" id="C37A2.2">
    <property type="protein sequence ID" value="CE40193"/>
    <property type="gene ID" value="WBGene00004110"/>
    <property type="gene designation" value="pqn-20"/>
</dbReference>
<feature type="compositionally biased region" description="Pro residues" evidence="1">
    <location>
        <begin position="616"/>
        <end position="638"/>
    </location>
</feature>
<feature type="compositionally biased region" description="Low complexity" evidence="1">
    <location>
        <begin position="1041"/>
        <end position="1067"/>
    </location>
</feature>
<dbReference type="Proteomes" id="UP000001940">
    <property type="component" value="Chromosome I"/>
</dbReference>
<dbReference type="Bgee" id="WBGene00004110">
    <property type="expression patterns" value="Expressed in pharyngeal muscle cell (C elegans) and 3 other cell types or tissues"/>
</dbReference>
<dbReference type="IntAct" id="O01505">
    <property type="interactions" value="1"/>
</dbReference>
<dbReference type="AGR" id="WB:WBGene00004110"/>
<sequence length="1254" mass="136625">MRGAASASAHTSSAASSTWSTIPHSRTPPLQSNIEKVGDIVRPSSATALLSSLSTSSSGIEASTSCASTPTTANTLPPLIEESSVEDETADGVGIATEKLVKSLIVVPSPSDTARVTSAISNDTVASGKTNEEDRKSIDTSVDLIQEREEQEDTGDNQISQQSSSKDHECPEREDLSIHEEPTNSPTNDGVLPSTSSGIPASPADMTASSRNPLRKVRYSLRLPAKAAQRLKRIANFQPGSLRRIGLSALKISDMDCLRLADGSPPQIPVALEDHINIPSTSQENPRDIRSLSHQLPMIPPQQPPPPQVPSHMLPSSTGQPGHPSHHMGPLSQQLLPSGPNQGHHSFQVMVKQEPPSQFTPQPHPMQQTPQQQVLPQYPPGMQPHQMHQMRQMTAEEYAQMRAREGFMAAQIKQEVPSGSGQPTPVPGTPQPQQITPQPGSLGPMGSLGPPTAPPGSQPMNPQQQRIQQQQQAAPSASNSPLLVNLLSNQQPPQQQYMYPGPSAQGLSMQQIAAIQQQQQHQQYQQRILQQQQQQAMMQQQQQQVQQQQQAPPPTTPNPGHPQGFFPTNQAGPPGTPGRPIPPYAMGQPPMYHQAGPQGQMIQRMNSYPGNAQQFRPPPQQSQQPIPPQQQQQPPAPPQQLQQPPVQDTSAVAEPPKKKKRPTKKQKEAAAAAALEQQQQQQQQQMQAYYGQQQQQQERMQMMQQQQQQGQMVQQPGYPGQGYPGMPPPQGAFPPGYLPGGAQPTQQQIWQQQQQLQQQRMAMFQQQQAQGQQPGGPQQPMGQWPQQRQLPVPYPPGNNSTPDAVNQQQNPIPGATMQHRLSGEFAPPPVSSGKVHPQQQQQGSFHRSDSSASVYSGSHTPFGQQGPSQSEPTAVPPGPQQNNPGGSGDIGEKAIVDQLLNSSEPLADLGDLGDLGDLDIEPMDVQDGQTPSTSNGERNERSDRLAASIELVVDEVASGRAGAFNAELAAIGERRGSVPIPLPAASPGGTPCVSGNLSHEHNMRAHAFHGANRMIEPNGIPSNAMRLVNGHEAKTNGARRQQQQPPSSQQQPQSQQGGMMQQQQQQQIIKGEDETNDAKIIEFAKTISEKDKKIKAAAESKTKAKATRKPRTTKKAAPATIGMPQPPPPSQIQQQNMPMQHQQMQQHPNAQMMMQQQHQHPGAGGHLQLHPQMHMQMLPQHHQQQQHHEEMMMMHHQQQQQLQQQQQMHQMPLHHLPQQPPPPSQNPQNPLPQPPQVMPTTPTSAAPPQPQSQN</sequence>
<dbReference type="GeneID" id="172402"/>
<feature type="region of interest" description="Disordered" evidence="1">
    <location>
        <begin position="1096"/>
        <end position="1134"/>
    </location>
</feature>
<feature type="compositionally biased region" description="Polar residues" evidence="1">
    <location>
        <begin position="22"/>
        <end position="34"/>
    </location>
</feature>
<evidence type="ECO:0000313" key="2">
    <source>
        <dbReference type="EMBL" id="CCD66919.1"/>
    </source>
</evidence>
<feature type="compositionally biased region" description="Low complexity" evidence="1">
    <location>
        <begin position="1194"/>
        <end position="1217"/>
    </location>
</feature>
<feature type="region of interest" description="Disordered" evidence="1">
    <location>
        <begin position="295"/>
        <end position="345"/>
    </location>
</feature>
<dbReference type="OMA" id="HAFHGAN"/>
<dbReference type="UCSC" id="C37A2.2">
    <property type="organism name" value="c. elegans"/>
</dbReference>
<feature type="compositionally biased region" description="Polar residues" evidence="1">
    <location>
        <begin position="183"/>
        <end position="199"/>
    </location>
</feature>
<feature type="compositionally biased region" description="Low complexity" evidence="1">
    <location>
        <begin position="1"/>
        <end position="21"/>
    </location>
</feature>
<feature type="compositionally biased region" description="Low complexity" evidence="1">
    <location>
        <begin position="541"/>
        <end position="550"/>
    </location>
</feature>
<accession>O01505</accession>
<feature type="compositionally biased region" description="Polar residues" evidence="1">
    <location>
        <begin position="600"/>
        <end position="612"/>
    </location>
</feature>
<dbReference type="HOGENOM" id="CLU_258640_0_0_1"/>
<name>O01505_CAEEL</name>
<dbReference type="PIR" id="T30160">
    <property type="entry name" value="T30160"/>
</dbReference>
<gene>
    <name evidence="2 4" type="primary">pqn-20</name>
    <name evidence="4" type="ORF">C37A2.2</name>
    <name evidence="2" type="ORF">CELE_C37A2.2</name>
</gene>
<dbReference type="STRING" id="6239.C37A2.2.1"/>
<feature type="compositionally biased region" description="Basic residues" evidence="1">
    <location>
        <begin position="1103"/>
        <end position="1114"/>
    </location>
</feature>
<feature type="region of interest" description="Disordered" evidence="1">
    <location>
        <begin position="415"/>
        <end position="478"/>
    </location>
</feature>
<feature type="region of interest" description="Disordered" evidence="1">
    <location>
        <begin position="1034"/>
        <end position="1074"/>
    </location>
</feature>
<dbReference type="AlphaFoldDB" id="O01505"/>